<protein>
    <submittedName>
        <fullName evidence="1">Uncharacterized protein</fullName>
    </submittedName>
</protein>
<proteinExistence type="predicted"/>
<dbReference type="SUPFAM" id="SSF82171">
    <property type="entry name" value="DPP6 N-terminal domain-like"/>
    <property type="match status" value="1"/>
</dbReference>
<accession>A0A559JDS7</accession>
<dbReference type="AlphaFoldDB" id="A0A559JDS7"/>
<evidence type="ECO:0000313" key="2">
    <source>
        <dbReference type="Proteomes" id="UP000316330"/>
    </source>
</evidence>
<comment type="caution">
    <text evidence="1">The sequence shown here is derived from an EMBL/GenBank/DDBJ whole genome shotgun (WGS) entry which is preliminary data.</text>
</comment>
<sequence>MSKRAVAIWLGIGIMLVMASVWVIGAKDKTSSKAETEPAQETLVYKVTIAQKGIDWNKDGKQEKLAILMTEGELRNESEPGPFQGEYYIGRFAAVLTDAEGAELQRLDLTPSFGEDMQFRKGAFELVFDDYNNDGYPEFTIGQYGSSNNFVYNVYTIRPEGISTLVQGMAIADSAYSVAFEKKDRGAFSYRYYDNSRSGLIETTYEWDGTSYRKTGEAPYEETETGGAGEELNLIFQPRDYGFKLVYNERYFMYVDDTVQTGNTISVPFGYMDTDPSRMIRTLERIDPELRKSVLSSRLTDVSVVNDYGVSSLLKVFGPLDGRRIVYSNVKEKPTGLTYSIEALDPESGERAILAEGVPSALGEQDFFARNWFSPSIGRIAFNKYFDGSFETVDLTSGQVKRFQGKYKHDWPFYMTIPSPDGTQFWYVDTSKQEFRLLDLDENLVAKVRYPVGLINYPAWIWSEDSRYTALYYTFDKDRKHVIDSEEIDNIAPQGVRIYGRNGKEIANVKSNPKKDEYVEIAGWLPESDSVLLRYFHLDRETGRKENFTVKDYFYKIYDLKKKTYIPLNTVEDIAELRHPEMIASATAPWPNLVADLKAGQIWEASRELPIIEYPIVSSDSVLYIVRYLEEESETEIARFMENSGLWEKATIPYPLDSPRLLGERWLIGGGIEYVDLTKVFAK</sequence>
<reference evidence="1 2" key="1">
    <citation type="submission" date="2019-07" db="EMBL/GenBank/DDBJ databases">
        <authorList>
            <person name="Kim J."/>
        </authorList>
    </citation>
    <scope>NUCLEOTIDE SEQUENCE [LARGE SCALE GENOMIC DNA]</scope>
    <source>
        <strain evidence="1 2">G13</strain>
    </source>
</reference>
<evidence type="ECO:0000313" key="1">
    <source>
        <dbReference type="EMBL" id="TVX98023.1"/>
    </source>
</evidence>
<gene>
    <name evidence="1" type="ORF">FPZ45_17420</name>
</gene>
<dbReference type="EMBL" id="VNJJ01000010">
    <property type="protein sequence ID" value="TVX98023.1"/>
    <property type="molecule type" value="Genomic_DNA"/>
</dbReference>
<keyword evidence="2" id="KW-1185">Reference proteome</keyword>
<organism evidence="1 2">
    <name type="scientific">Cohnella terricola</name>
    <dbReference type="NCBI Taxonomy" id="1289167"/>
    <lineage>
        <taxon>Bacteria</taxon>
        <taxon>Bacillati</taxon>
        <taxon>Bacillota</taxon>
        <taxon>Bacilli</taxon>
        <taxon>Bacillales</taxon>
        <taxon>Paenibacillaceae</taxon>
        <taxon>Cohnella</taxon>
    </lineage>
</organism>
<dbReference type="RefSeq" id="WP_144704672.1">
    <property type="nucleotide sequence ID" value="NZ_VNJJ01000010.1"/>
</dbReference>
<dbReference type="Proteomes" id="UP000316330">
    <property type="component" value="Unassembled WGS sequence"/>
</dbReference>
<dbReference type="OrthoDB" id="2516592at2"/>
<name>A0A559JDS7_9BACL</name>